<sequence length="131" mass="14696">MFLSLSYVRIELLRGCAVQSHLIVTLPRPEKFKIIAWGLPYNRAEQCFLHLGLNKERQYCPPISYTRVLKGARQGLSTYAYTRSRGGKITGPSPKHFGLGSQMNLDMAGAKGREYKAYGFTSATTSKQGYK</sequence>
<organism evidence="1 2">
    <name type="scientific">Tanacetum coccineum</name>
    <dbReference type="NCBI Taxonomy" id="301880"/>
    <lineage>
        <taxon>Eukaryota</taxon>
        <taxon>Viridiplantae</taxon>
        <taxon>Streptophyta</taxon>
        <taxon>Embryophyta</taxon>
        <taxon>Tracheophyta</taxon>
        <taxon>Spermatophyta</taxon>
        <taxon>Magnoliopsida</taxon>
        <taxon>eudicotyledons</taxon>
        <taxon>Gunneridae</taxon>
        <taxon>Pentapetalae</taxon>
        <taxon>asterids</taxon>
        <taxon>campanulids</taxon>
        <taxon>Asterales</taxon>
        <taxon>Asteraceae</taxon>
        <taxon>Asteroideae</taxon>
        <taxon>Anthemideae</taxon>
        <taxon>Anthemidinae</taxon>
        <taxon>Tanacetum</taxon>
    </lineage>
</organism>
<keyword evidence="2" id="KW-1185">Reference proteome</keyword>
<dbReference type="EMBL" id="BQNB010009867">
    <property type="protein sequence ID" value="GJS69516.1"/>
    <property type="molecule type" value="Genomic_DNA"/>
</dbReference>
<evidence type="ECO:0000313" key="1">
    <source>
        <dbReference type="EMBL" id="GJS69516.1"/>
    </source>
</evidence>
<comment type="caution">
    <text evidence="1">The sequence shown here is derived from an EMBL/GenBank/DDBJ whole genome shotgun (WGS) entry which is preliminary data.</text>
</comment>
<reference evidence="1" key="1">
    <citation type="journal article" date="2022" name="Int. J. Mol. Sci.">
        <title>Draft Genome of Tanacetum Coccineum: Genomic Comparison of Closely Related Tanacetum-Family Plants.</title>
        <authorList>
            <person name="Yamashiro T."/>
            <person name="Shiraishi A."/>
            <person name="Nakayama K."/>
            <person name="Satake H."/>
        </authorList>
    </citation>
    <scope>NUCLEOTIDE SEQUENCE</scope>
</reference>
<gene>
    <name evidence="1" type="ORF">Tco_0702357</name>
</gene>
<proteinExistence type="predicted"/>
<evidence type="ECO:0000313" key="2">
    <source>
        <dbReference type="Proteomes" id="UP001151760"/>
    </source>
</evidence>
<reference evidence="1" key="2">
    <citation type="submission" date="2022-01" db="EMBL/GenBank/DDBJ databases">
        <authorList>
            <person name="Yamashiro T."/>
            <person name="Shiraishi A."/>
            <person name="Satake H."/>
            <person name="Nakayama K."/>
        </authorList>
    </citation>
    <scope>NUCLEOTIDE SEQUENCE</scope>
</reference>
<accession>A0ABQ4XWL3</accession>
<protein>
    <submittedName>
        <fullName evidence="1">Uncharacterized protein</fullName>
    </submittedName>
</protein>
<dbReference type="Proteomes" id="UP001151760">
    <property type="component" value="Unassembled WGS sequence"/>
</dbReference>
<name>A0ABQ4XWL3_9ASTR</name>